<feature type="domain" description="RING-type" evidence="5">
    <location>
        <begin position="76"/>
        <end position="122"/>
    </location>
</feature>
<keyword evidence="1 3" id="KW-0479">Metal-binding</keyword>
<dbReference type="PROSITE" id="PS50089">
    <property type="entry name" value="ZF_RING_2"/>
    <property type="match status" value="1"/>
</dbReference>
<name>A0ABM1SS84_LIMPO</name>
<feature type="region of interest" description="Disordered" evidence="4">
    <location>
        <begin position="196"/>
        <end position="220"/>
    </location>
</feature>
<evidence type="ECO:0000313" key="7">
    <source>
        <dbReference type="RefSeq" id="XP_022246490.1"/>
    </source>
</evidence>
<protein>
    <submittedName>
        <fullName evidence="7">Uncharacterized protein LOC111086734</fullName>
    </submittedName>
</protein>
<proteinExistence type="predicted"/>
<keyword evidence="2" id="KW-0862">Zinc</keyword>
<evidence type="ECO:0000259" key="5">
    <source>
        <dbReference type="PROSITE" id="PS50089"/>
    </source>
</evidence>
<dbReference type="Proteomes" id="UP000694941">
    <property type="component" value="Unplaced"/>
</dbReference>
<dbReference type="InterPro" id="IPR013083">
    <property type="entry name" value="Znf_RING/FYVE/PHD"/>
</dbReference>
<evidence type="ECO:0000313" key="6">
    <source>
        <dbReference type="Proteomes" id="UP000694941"/>
    </source>
</evidence>
<reference evidence="7" key="1">
    <citation type="submission" date="2025-08" db="UniProtKB">
        <authorList>
            <consortium name="RefSeq"/>
        </authorList>
    </citation>
    <scope>IDENTIFICATION</scope>
    <source>
        <tissue evidence="7">Muscle</tissue>
    </source>
</reference>
<dbReference type="RefSeq" id="XP_022246490.1">
    <property type="nucleotide sequence ID" value="XM_022390782.1"/>
</dbReference>
<evidence type="ECO:0000256" key="1">
    <source>
        <dbReference type="ARBA" id="ARBA00022771"/>
    </source>
</evidence>
<accession>A0ABM1SS84</accession>
<feature type="compositionally biased region" description="Polar residues" evidence="4">
    <location>
        <begin position="199"/>
        <end position="211"/>
    </location>
</feature>
<dbReference type="SUPFAM" id="SSF57850">
    <property type="entry name" value="RING/U-box"/>
    <property type="match status" value="1"/>
</dbReference>
<dbReference type="GeneID" id="111086734"/>
<dbReference type="Gene3D" id="3.30.40.10">
    <property type="entry name" value="Zinc/RING finger domain, C3HC4 (zinc finger)"/>
    <property type="match status" value="1"/>
</dbReference>
<sequence length="338" mass="38349">MPQRLNFAFKKPIVVFTFPGMYLVYKINEFKRQLQEQNRREITERELAHLNHKIDKLLVKLEEHEPEMAKSRDEECAICINARATMQTFPCGHRVVCRKCFVKTIQIAVSQRILPLRCVVCRARILRIKQTTSGGTPVPPSRRAAMLMTSREALQNGQDAPMAAVLSGSQGFFAPAVNPVKLKPTSFKNMKYKVAVSPSPKNTSTNKNNGDQGPPAEEKLPLIRHKKPLKVLNVVPDRSPVQWAEARSKHSVVIRAPKHRRRHQVHVSTPAQLFPIEEHDEQETLEIKGQIHNLDISEDTSETCPLTGHGRHASRGRLSAFQHLRSRSPLKVFRSIAK</sequence>
<evidence type="ECO:0000256" key="3">
    <source>
        <dbReference type="PROSITE-ProRule" id="PRU00175"/>
    </source>
</evidence>
<gene>
    <name evidence="7" type="primary">LOC111086734</name>
</gene>
<keyword evidence="1 3" id="KW-0863">Zinc-finger</keyword>
<evidence type="ECO:0000256" key="4">
    <source>
        <dbReference type="SAM" id="MobiDB-lite"/>
    </source>
</evidence>
<organism evidence="6 7">
    <name type="scientific">Limulus polyphemus</name>
    <name type="common">Atlantic horseshoe crab</name>
    <dbReference type="NCBI Taxonomy" id="6850"/>
    <lineage>
        <taxon>Eukaryota</taxon>
        <taxon>Metazoa</taxon>
        <taxon>Ecdysozoa</taxon>
        <taxon>Arthropoda</taxon>
        <taxon>Chelicerata</taxon>
        <taxon>Merostomata</taxon>
        <taxon>Xiphosura</taxon>
        <taxon>Limulidae</taxon>
        <taxon>Limulus</taxon>
    </lineage>
</organism>
<dbReference type="Pfam" id="PF13920">
    <property type="entry name" value="zf-C3HC4_3"/>
    <property type="match status" value="1"/>
</dbReference>
<keyword evidence="6" id="KW-1185">Reference proteome</keyword>
<dbReference type="InterPro" id="IPR001841">
    <property type="entry name" value="Znf_RING"/>
</dbReference>
<evidence type="ECO:0000256" key="2">
    <source>
        <dbReference type="ARBA" id="ARBA00022833"/>
    </source>
</evidence>